<keyword evidence="6" id="KW-1185">Reference proteome</keyword>
<protein>
    <submittedName>
        <fullName evidence="5">Ferredoxin</fullName>
    </submittedName>
</protein>
<comment type="caution">
    <text evidence="5">The sequence shown here is derived from an EMBL/GenBank/DDBJ whole genome shotgun (WGS) entry which is preliminary data.</text>
</comment>
<sequence>MNDIKELSINRVACSKCMGCVEMCPEIFAWNEHDEEIVLRRQCVTQNEVSEAMALCPRDCIELSDPSADSPCLLPDPTND</sequence>
<evidence type="ECO:0000259" key="4">
    <source>
        <dbReference type="PROSITE" id="PS51379"/>
    </source>
</evidence>
<evidence type="ECO:0000313" key="5">
    <source>
        <dbReference type="EMBL" id="NJB67674.1"/>
    </source>
</evidence>
<dbReference type="PROSITE" id="PS00198">
    <property type="entry name" value="4FE4S_FER_1"/>
    <property type="match status" value="1"/>
</dbReference>
<dbReference type="AlphaFoldDB" id="A0A846QR47"/>
<evidence type="ECO:0000313" key="6">
    <source>
        <dbReference type="Proteomes" id="UP000580856"/>
    </source>
</evidence>
<keyword evidence="2" id="KW-0408">Iron</keyword>
<accession>A0A846QR47</accession>
<dbReference type="Gene3D" id="3.30.70.20">
    <property type="match status" value="1"/>
</dbReference>
<dbReference type="PROSITE" id="PS51379">
    <property type="entry name" value="4FE4S_FER_2"/>
    <property type="match status" value="1"/>
</dbReference>
<dbReference type="RefSeq" id="WP_167940711.1">
    <property type="nucleotide sequence ID" value="NZ_JAATJA010000001.1"/>
</dbReference>
<dbReference type="InterPro" id="IPR017896">
    <property type="entry name" value="4Fe4S_Fe-S-bd"/>
</dbReference>
<gene>
    <name evidence="5" type="ORF">GGQ74_001314</name>
</gene>
<reference evidence="5 6" key="1">
    <citation type="submission" date="2020-03" db="EMBL/GenBank/DDBJ databases">
        <title>Genomic Encyclopedia of Type Strains, Phase IV (KMG-IV): sequencing the most valuable type-strain genomes for metagenomic binning, comparative biology and taxonomic classification.</title>
        <authorList>
            <person name="Goeker M."/>
        </authorList>
    </citation>
    <scope>NUCLEOTIDE SEQUENCE [LARGE SCALE GENOMIC DNA]</scope>
    <source>
        <strain evidence="5 6">DSM 24233</strain>
    </source>
</reference>
<dbReference type="SUPFAM" id="SSF54862">
    <property type="entry name" value="4Fe-4S ferredoxins"/>
    <property type="match status" value="1"/>
</dbReference>
<evidence type="ECO:0000256" key="3">
    <source>
        <dbReference type="ARBA" id="ARBA00023014"/>
    </source>
</evidence>
<evidence type="ECO:0000256" key="1">
    <source>
        <dbReference type="ARBA" id="ARBA00022723"/>
    </source>
</evidence>
<dbReference type="EMBL" id="JAATJA010000001">
    <property type="protein sequence ID" value="NJB67674.1"/>
    <property type="molecule type" value="Genomic_DNA"/>
</dbReference>
<name>A0A846QR47_9BACT</name>
<keyword evidence="1" id="KW-0479">Metal-binding</keyword>
<dbReference type="GO" id="GO:0046872">
    <property type="term" value="F:metal ion binding"/>
    <property type="evidence" value="ECO:0007669"/>
    <property type="project" value="UniProtKB-KW"/>
</dbReference>
<dbReference type="InterPro" id="IPR017900">
    <property type="entry name" value="4Fe4S_Fe_S_CS"/>
</dbReference>
<proteinExistence type="predicted"/>
<dbReference type="Proteomes" id="UP000580856">
    <property type="component" value="Unassembled WGS sequence"/>
</dbReference>
<organism evidence="5 6">
    <name type="scientific">Desulfobaculum xiamenense</name>
    <dbReference type="NCBI Taxonomy" id="995050"/>
    <lineage>
        <taxon>Bacteria</taxon>
        <taxon>Pseudomonadati</taxon>
        <taxon>Thermodesulfobacteriota</taxon>
        <taxon>Desulfovibrionia</taxon>
        <taxon>Desulfovibrionales</taxon>
        <taxon>Desulfovibrionaceae</taxon>
        <taxon>Desulfobaculum</taxon>
    </lineage>
</organism>
<dbReference type="Pfam" id="PF13370">
    <property type="entry name" value="Fer4_13"/>
    <property type="match status" value="1"/>
</dbReference>
<evidence type="ECO:0000256" key="2">
    <source>
        <dbReference type="ARBA" id="ARBA00023004"/>
    </source>
</evidence>
<keyword evidence="3" id="KW-0411">Iron-sulfur</keyword>
<dbReference type="GO" id="GO:0051536">
    <property type="term" value="F:iron-sulfur cluster binding"/>
    <property type="evidence" value="ECO:0007669"/>
    <property type="project" value="UniProtKB-KW"/>
</dbReference>
<feature type="domain" description="4Fe-4S ferredoxin-type" evidence="4">
    <location>
        <begin position="5"/>
        <end position="35"/>
    </location>
</feature>